<name>A0A9P9C0S7_9PEZI</name>
<sequence>MKDGRLASVASTALQGVAFVLLLLIPIFSIHSDPNHLSALQFVTIDASKTRLNPAGGIALVSLPDVNDYQRHKQVFQIYLFNYCSGSYLADSRLVIDFCSKNGHEIWSMMSLARHLPAGFAVIAAACSIAVAVAAQVTYGSLVAKADDDEISITAQMGLAVYVINWVAAGCALVACVLRFVADRQVRSGGKSGRGGRGGFVRISPDEVETEYKYSKSRKGDMPCTDALMVPSPPGAVCDTSRDVSRNVSTDNLATLGSNPGDGKFEPYRSANV</sequence>
<dbReference type="RefSeq" id="XP_046019469.1">
    <property type="nucleotide sequence ID" value="XM_046157988.1"/>
</dbReference>
<gene>
    <name evidence="3" type="ORF">B0I36DRAFT_358587</name>
</gene>
<accession>A0A9P9C0S7</accession>
<dbReference type="EMBL" id="JAGTJQ010000001">
    <property type="protein sequence ID" value="KAH7041414.1"/>
    <property type="molecule type" value="Genomic_DNA"/>
</dbReference>
<evidence type="ECO:0008006" key="5">
    <source>
        <dbReference type="Google" id="ProtNLM"/>
    </source>
</evidence>
<evidence type="ECO:0000313" key="3">
    <source>
        <dbReference type="EMBL" id="KAH7041414.1"/>
    </source>
</evidence>
<evidence type="ECO:0000313" key="4">
    <source>
        <dbReference type="Proteomes" id="UP000756346"/>
    </source>
</evidence>
<protein>
    <recommendedName>
        <fullName evidence="5">SUR7/PalI family-domain-containing protein</fullName>
    </recommendedName>
</protein>
<evidence type="ECO:0000256" key="2">
    <source>
        <dbReference type="SAM" id="Phobius"/>
    </source>
</evidence>
<dbReference type="GeneID" id="70187534"/>
<dbReference type="AlphaFoldDB" id="A0A9P9C0S7"/>
<keyword evidence="2" id="KW-0812">Transmembrane</keyword>
<organism evidence="3 4">
    <name type="scientific">Microdochium trichocladiopsis</name>
    <dbReference type="NCBI Taxonomy" id="1682393"/>
    <lineage>
        <taxon>Eukaryota</taxon>
        <taxon>Fungi</taxon>
        <taxon>Dikarya</taxon>
        <taxon>Ascomycota</taxon>
        <taxon>Pezizomycotina</taxon>
        <taxon>Sordariomycetes</taxon>
        <taxon>Xylariomycetidae</taxon>
        <taxon>Xylariales</taxon>
        <taxon>Microdochiaceae</taxon>
        <taxon>Microdochium</taxon>
    </lineage>
</organism>
<proteinExistence type="predicted"/>
<dbReference type="Proteomes" id="UP000756346">
    <property type="component" value="Unassembled WGS sequence"/>
</dbReference>
<keyword evidence="4" id="KW-1185">Reference proteome</keyword>
<comment type="caution">
    <text evidence="3">The sequence shown here is derived from an EMBL/GenBank/DDBJ whole genome shotgun (WGS) entry which is preliminary data.</text>
</comment>
<keyword evidence="2" id="KW-1133">Transmembrane helix</keyword>
<dbReference type="OrthoDB" id="4480814at2759"/>
<reference evidence="3" key="1">
    <citation type="journal article" date="2021" name="Nat. Commun.">
        <title>Genetic determinants of endophytism in the Arabidopsis root mycobiome.</title>
        <authorList>
            <person name="Mesny F."/>
            <person name="Miyauchi S."/>
            <person name="Thiergart T."/>
            <person name="Pickel B."/>
            <person name="Atanasova L."/>
            <person name="Karlsson M."/>
            <person name="Huettel B."/>
            <person name="Barry K.W."/>
            <person name="Haridas S."/>
            <person name="Chen C."/>
            <person name="Bauer D."/>
            <person name="Andreopoulos W."/>
            <person name="Pangilinan J."/>
            <person name="LaButti K."/>
            <person name="Riley R."/>
            <person name="Lipzen A."/>
            <person name="Clum A."/>
            <person name="Drula E."/>
            <person name="Henrissat B."/>
            <person name="Kohler A."/>
            <person name="Grigoriev I.V."/>
            <person name="Martin F.M."/>
            <person name="Hacquard S."/>
        </authorList>
    </citation>
    <scope>NUCLEOTIDE SEQUENCE</scope>
    <source>
        <strain evidence="3">MPI-CAGE-CH-0230</strain>
    </source>
</reference>
<feature type="region of interest" description="Disordered" evidence="1">
    <location>
        <begin position="250"/>
        <end position="273"/>
    </location>
</feature>
<evidence type="ECO:0000256" key="1">
    <source>
        <dbReference type="SAM" id="MobiDB-lite"/>
    </source>
</evidence>
<feature type="transmembrane region" description="Helical" evidence="2">
    <location>
        <begin position="6"/>
        <end position="28"/>
    </location>
</feature>
<feature type="transmembrane region" description="Helical" evidence="2">
    <location>
        <begin position="159"/>
        <end position="182"/>
    </location>
</feature>
<feature type="transmembrane region" description="Helical" evidence="2">
    <location>
        <begin position="118"/>
        <end position="139"/>
    </location>
</feature>
<keyword evidence="2" id="KW-0472">Membrane</keyword>